<evidence type="ECO:0000313" key="2">
    <source>
        <dbReference type="Proteomes" id="UP000013097"/>
    </source>
</evidence>
<dbReference type="Proteomes" id="UP000013097">
    <property type="component" value="Unassembled WGS sequence"/>
</dbReference>
<reference evidence="1 2" key="1">
    <citation type="submission" date="2013-01" db="EMBL/GenBank/DDBJ databases">
        <title>The Genome Sequence of Clostridium colicanis 209318.</title>
        <authorList>
            <consortium name="The Broad Institute Genome Sequencing Platform"/>
            <person name="Earl A."/>
            <person name="Ward D."/>
            <person name="Feldgarden M."/>
            <person name="Gevers D."/>
            <person name="Courvalin P."/>
            <person name="Lambert T."/>
            <person name="Walker B."/>
            <person name="Young S.K."/>
            <person name="Zeng Q."/>
            <person name="Gargeya S."/>
            <person name="Fitzgerald M."/>
            <person name="Haas B."/>
            <person name="Abouelleil A."/>
            <person name="Alvarado L."/>
            <person name="Arachchi H.M."/>
            <person name="Berlin A.M."/>
            <person name="Chapman S.B."/>
            <person name="Dewar J."/>
            <person name="Goldberg J."/>
            <person name="Griggs A."/>
            <person name="Gujja S."/>
            <person name="Hansen M."/>
            <person name="Howarth C."/>
            <person name="Imamovic A."/>
            <person name="Larimer J."/>
            <person name="McCowan C."/>
            <person name="Murphy C."/>
            <person name="Neiman D."/>
            <person name="Pearson M."/>
            <person name="Priest M."/>
            <person name="Roberts A."/>
            <person name="Saif S."/>
            <person name="Shea T."/>
            <person name="Sisk P."/>
            <person name="Sykes S."/>
            <person name="Wortman J."/>
            <person name="Nusbaum C."/>
            <person name="Birren B."/>
        </authorList>
    </citation>
    <scope>NUCLEOTIDE SEQUENCE [LARGE SCALE GENOMIC DNA]</scope>
    <source>
        <strain evidence="1 2">209318</strain>
    </source>
</reference>
<dbReference type="HOGENOM" id="CLU_155094_0_0_9"/>
<organism evidence="1 2">
    <name type="scientific">Clostridium thermobutyricum</name>
    <dbReference type="NCBI Taxonomy" id="29372"/>
    <lineage>
        <taxon>Bacteria</taxon>
        <taxon>Bacillati</taxon>
        <taxon>Bacillota</taxon>
        <taxon>Clostridia</taxon>
        <taxon>Eubacteriales</taxon>
        <taxon>Clostridiaceae</taxon>
        <taxon>Clostridium</taxon>
    </lineage>
</organism>
<dbReference type="PATRIC" id="fig|999411.4.peg.3232"/>
<comment type="caution">
    <text evidence="1">The sequence shown here is derived from an EMBL/GenBank/DDBJ whole genome shotgun (WGS) entry which is preliminary data.</text>
</comment>
<dbReference type="InterPro" id="IPR046639">
    <property type="entry name" value="DUF6751"/>
</dbReference>
<evidence type="ECO:0000313" key="1">
    <source>
        <dbReference type="EMBL" id="ENY98761.1"/>
    </source>
</evidence>
<dbReference type="RefSeq" id="WP_002599759.1">
    <property type="nucleotide sequence ID" value="NZ_KB850960.1"/>
</dbReference>
<protein>
    <submittedName>
        <fullName evidence="1">Uncharacterized protein</fullName>
    </submittedName>
</protein>
<dbReference type="Pfam" id="PF20536">
    <property type="entry name" value="DUF6751"/>
    <property type="match status" value="1"/>
</dbReference>
<dbReference type="AlphaFoldDB" id="N9XT52"/>
<keyword evidence="2" id="KW-1185">Reference proteome</keyword>
<sequence length="135" mass="15637">MVLFPNTDITIYNKYFRPDDDIEHYQKSIIEEVDWQNKIIATEGNKGVTLSDSTLIFIDKTPNYIKPKKFLKFADSERNNYFTLTPGDIIVKDKIDFELTGRKGNNLAALENEYDDVVKIVSVSEFTDHFEVTCN</sequence>
<accession>N9XT52</accession>
<name>N9XT52_9CLOT</name>
<dbReference type="EMBL" id="AGYT01000026">
    <property type="protein sequence ID" value="ENY98761.1"/>
    <property type="molecule type" value="Genomic_DNA"/>
</dbReference>
<proteinExistence type="predicted"/>
<gene>
    <name evidence="1" type="ORF">HMPREF1092_03319</name>
</gene>
<dbReference type="eggNOG" id="ENOG5033DRC">
    <property type="taxonomic scope" value="Bacteria"/>
</dbReference>